<organism evidence="1 2">
    <name type="scientific">Leptospira broomii serovar Hurstbridge str. 5399</name>
    <dbReference type="NCBI Taxonomy" id="1049789"/>
    <lineage>
        <taxon>Bacteria</taxon>
        <taxon>Pseudomonadati</taxon>
        <taxon>Spirochaetota</taxon>
        <taxon>Spirochaetia</taxon>
        <taxon>Leptospirales</taxon>
        <taxon>Leptospiraceae</taxon>
        <taxon>Leptospira</taxon>
    </lineage>
</organism>
<dbReference type="EMBL" id="AHMO02000004">
    <property type="protein sequence ID" value="EQA46991.1"/>
    <property type="molecule type" value="Genomic_DNA"/>
</dbReference>
<evidence type="ECO:0000313" key="1">
    <source>
        <dbReference type="EMBL" id="EQA46991.1"/>
    </source>
</evidence>
<accession>T0FGD4</accession>
<evidence type="ECO:0000313" key="2">
    <source>
        <dbReference type="Proteomes" id="UP000015454"/>
    </source>
</evidence>
<comment type="caution">
    <text evidence="1">The sequence shown here is derived from an EMBL/GenBank/DDBJ whole genome shotgun (WGS) entry which is preliminary data.</text>
</comment>
<name>T0FGD4_9LEPT</name>
<dbReference type="AlphaFoldDB" id="T0FGD4"/>
<gene>
    <name evidence="1" type="ORF">LEP1GSC050_0773</name>
</gene>
<protein>
    <submittedName>
        <fullName evidence="1">Uncharacterized protein</fullName>
    </submittedName>
</protein>
<keyword evidence="2" id="KW-1185">Reference proteome</keyword>
<proteinExistence type="predicted"/>
<reference evidence="1" key="1">
    <citation type="submission" date="2013-05" db="EMBL/GenBank/DDBJ databases">
        <authorList>
            <person name="Harkins D.M."/>
            <person name="Durkin A.S."/>
            <person name="Brinkac L.M."/>
            <person name="Haft D.H."/>
            <person name="Selengut J.D."/>
            <person name="Sanka R."/>
            <person name="DePew J."/>
            <person name="Purushe J."/>
            <person name="Hartskeerl R.A."/>
            <person name="Ahmed A."/>
            <person name="van der Linden H."/>
            <person name="Goris M.G.A."/>
            <person name="Vinetz J.M."/>
            <person name="Sutton G.G."/>
            <person name="Nierman W.C."/>
            <person name="Fouts D.E."/>
        </authorList>
    </citation>
    <scope>NUCLEOTIDE SEQUENCE [LARGE SCALE GENOMIC DNA]</scope>
    <source>
        <strain evidence="1">5399</strain>
    </source>
</reference>
<sequence length="40" mass="4426">MGGGGGLVGEASFPYIILSRFCQTTYKYFICMSSHKFEQA</sequence>
<dbReference type="Proteomes" id="UP000015454">
    <property type="component" value="Unassembled WGS sequence"/>
</dbReference>